<sequence>MMNIFKKKKKLPERNLDNMKQISRLLFIDDKKFAVVDILIRAGWLNTQSIKDVESLDQTEIKDAHIIFVDIQGVGKKLHFQDEGLGLTIALKEKYPNKKIIVYSSEDQGRVQAFHKGIDIADARLSKSADPYQFQSIVERFSKDILSLDSCVERIQKTIYNEFGQTMQTEEIIEKITKIYNQDDFSIKNVSKIFNLSNAGSVASIVQFFIAP</sequence>
<evidence type="ECO:0000313" key="2">
    <source>
        <dbReference type="Proteomes" id="UP000231846"/>
    </source>
</evidence>
<evidence type="ECO:0000313" key="1">
    <source>
        <dbReference type="EMBL" id="PJY76114.1"/>
    </source>
</evidence>
<evidence type="ECO:0008006" key="3">
    <source>
        <dbReference type="Google" id="ProtNLM"/>
    </source>
</evidence>
<organism evidence="1 2">
    <name type="scientific">Bacteroides fragilis</name>
    <dbReference type="NCBI Taxonomy" id="817"/>
    <lineage>
        <taxon>Bacteria</taxon>
        <taxon>Pseudomonadati</taxon>
        <taxon>Bacteroidota</taxon>
        <taxon>Bacteroidia</taxon>
        <taxon>Bacteroidales</taxon>
        <taxon>Bacteroidaceae</taxon>
        <taxon>Bacteroides</taxon>
    </lineage>
</organism>
<proteinExistence type="predicted"/>
<name>A0A2M9VBT3_BACFG</name>
<dbReference type="Proteomes" id="UP000231846">
    <property type="component" value="Unassembled WGS sequence"/>
</dbReference>
<dbReference type="Gene3D" id="3.40.50.2300">
    <property type="match status" value="1"/>
</dbReference>
<protein>
    <recommendedName>
        <fullName evidence="3">Response regulator</fullName>
    </recommendedName>
</protein>
<gene>
    <name evidence="1" type="ORF">CQW34_00716</name>
</gene>
<accession>A0A2M9VBT3</accession>
<reference evidence="1 2" key="1">
    <citation type="journal article" date="2017" name="MBio">
        <title>Gut Symbiont Bacteroides fragilis Secretes a Eukaryotic-Like Ubiquitin Protein That Mediates Intraspecies Antagonism.</title>
        <authorList>
            <person name="Chatzidaki-Livanis M."/>
            <person name="Coyne M.J."/>
            <person name="Roelofs K.G."/>
            <person name="Gentyala R.R."/>
            <person name="Caldwell J.M."/>
            <person name="Comstock L.E."/>
        </authorList>
    </citation>
    <scope>NUCLEOTIDE SEQUENCE [LARGE SCALE GENOMIC DNA]</scope>
    <source>
        <strain evidence="1 2">12905</strain>
    </source>
</reference>
<comment type="caution">
    <text evidence="1">The sequence shown here is derived from an EMBL/GenBank/DDBJ whole genome shotgun (WGS) entry which is preliminary data.</text>
</comment>
<dbReference type="RefSeq" id="WP_032568355.1">
    <property type="nucleotide sequence ID" value="NZ_JAQDLP010000003.1"/>
</dbReference>
<dbReference type="EMBL" id="PDCW01000003">
    <property type="protein sequence ID" value="PJY76114.1"/>
    <property type="molecule type" value="Genomic_DNA"/>
</dbReference>
<dbReference type="AlphaFoldDB" id="A0A2M9VBT3"/>